<name>A0AAV7B7D1_ENGPU</name>
<comment type="caution">
    <text evidence="1">The sequence shown here is derived from an EMBL/GenBank/DDBJ whole genome shotgun (WGS) entry which is preliminary data.</text>
</comment>
<gene>
    <name evidence="1" type="ORF">GDO81_013990</name>
</gene>
<protein>
    <recommendedName>
        <fullName evidence="3">Secreted protein</fullName>
    </recommendedName>
</protein>
<evidence type="ECO:0008006" key="3">
    <source>
        <dbReference type="Google" id="ProtNLM"/>
    </source>
</evidence>
<evidence type="ECO:0000313" key="2">
    <source>
        <dbReference type="Proteomes" id="UP000824782"/>
    </source>
</evidence>
<reference evidence="1" key="1">
    <citation type="thesis" date="2020" institute="ProQuest LLC" country="789 East Eisenhower Parkway, Ann Arbor, MI, USA">
        <title>Comparative Genomics and Chromosome Evolution.</title>
        <authorList>
            <person name="Mudd A.B."/>
        </authorList>
    </citation>
    <scope>NUCLEOTIDE SEQUENCE</scope>
    <source>
        <strain evidence="1">237g6f4</strain>
        <tissue evidence="1">Blood</tissue>
    </source>
</reference>
<accession>A0AAV7B7D1</accession>
<organism evidence="1 2">
    <name type="scientific">Engystomops pustulosus</name>
    <name type="common">Tungara frog</name>
    <name type="synonym">Physalaemus pustulosus</name>
    <dbReference type="NCBI Taxonomy" id="76066"/>
    <lineage>
        <taxon>Eukaryota</taxon>
        <taxon>Metazoa</taxon>
        <taxon>Chordata</taxon>
        <taxon>Craniata</taxon>
        <taxon>Vertebrata</taxon>
        <taxon>Euteleostomi</taxon>
        <taxon>Amphibia</taxon>
        <taxon>Batrachia</taxon>
        <taxon>Anura</taxon>
        <taxon>Neobatrachia</taxon>
        <taxon>Hyloidea</taxon>
        <taxon>Leptodactylidae</taxon>
        <taxon>Leiuperinae</taxon>
        <taxon>Engystomops</taxon>
    </lineage>
</organism>
<proteinExistence type="predicted"/>
<keyword evidence="2" id="KW-1185">Reference proteome</keyword>
<evidence type="ECO:0000313" key="1">
    <source>
        <dbReference type="EMBL" id="KAG8568416.1"/>
    </source>
</evidence>
<dbReference type="AlphaFoldDB" id="A0AAV7B7D1"/>
<dbReference type="Proteomes" id="UP000824782">
    <property type="component" value="Unassembled WGS sequence"/>
</dbReference>
<sequence>MWWRVPVLMLLCSRLMLMRALSLVDWRLWLMARPPSSPMWLSSRSRLSRERFSWMTSATSLAPESPRLFSSSSRWVRFVFLFSASNSSSQASQDTAELCARQSCRRGGLSSRKAATLLRPSVAK</sequence>
<dbReference type="EMBL" id="WNYA01000006">
    <property type="protein sequence ID" value="KAG8568416.1"/>
    <property type="molecule type" value="Genomic_DNA"/>
</dbReference>